<dbReference type="STRING" id="161355.PS9374_05252"/>
<accession>A0A161LQ95</accession>
<comment type="caution">
    <text evidence="2">The sequence shown here is derived from an EMBL/GenBank/DDBJ whole genome shotgun (WGS) entry which is preliminary data.</text>
</comment>
<feature type="domain" description="Ppx/GppA phosphatase N-terminal" evidence="1">
    <location>
        <begin position="17"/>
        <end position="311"/>
    </location>
</feature>
<dbReference type="InterPro" id="IPR043129">
    <property type="entry name" value="ATPase_NBD"/>
</dbReference>
<evidence type="ECO:0000313" key="2">
    <source>
        <dbReference type="EMBL" id="GAT69576.1"/>
    </source>
</evidence>
<dbReference type="OrthoDB" id="9793035at2"/>
<protein>
    <submittedName>
        <fullName evidence="2">Exopolyphosphatase</fullName>
    </submittedName>
</protein>
<reference evidence="2 3" key="1">
    <citation type="journal article" date="2016" name="Genome Announc.">
        <title>Draft Genome Sequence of Planomonospora sphaerica JCM9374, a Rare Actinomycete.</title>
        <authorList>
            <person name="Dohra H."/>
            <person name="Suzuki T."/>
            <person name="Inoue Y."/>
            <person name="Kodani S."/>
        </authorList>
    </citation>
    <scope>NUCLEOTIDE SEQUENCE [LARGE SCALE GENOMIC DNA]</scope>
    <source>
        <strain evidence="2 3">JCM 9374</strain>
    </source>
</reference>
<proteinExistence type="predicted"/>
<dbReference type="GO" id="GO:0016462">
    <property type="term" value="F:pyrophosphatase activity"/>
    <property type="evidence" value="ECO:0007669"/>
    <property type="project" value="TreeGrafter"/>
</dbReference>
<sequence length="319" mass="33982">MTRVAAIDCGTNSVRLLIADIHQDSLHEVERRMEIVRLGQGVDETGRLAPEALERTFAAMRGYARLIEDHGAAAVRVVATSATRDAANRQDFADGVREIFGVEPEVVTGVEEAELSFTGATGDLVSLSPETGLPTPVGTRPPYLVVDIGGGSTEFVVGSTHAEAALSVDIGCVRLAERHLRGAGDPPAAAAVEAMTADIDDALDRVAEEVPVERALTMVGLAGSVTTVAGMALELDEYSAEKIHHSRIPANRAHEISRRLFEMSHSERLAVPVMHPGRADVIGAGALILDRILQRYGFAEVVVSERDILDGIAWGLSKK</sequence>
<dbReference type="PANTHER" id="PTHR30005:SF13">
    <property type="entry name" value="EXOPOLYPHOSPHATASE 2"/>
    <property type="match status" value="1"/>
</dbReference>
<evidence type="ECO:0000313" key="3">
    <source>
        <dbReference type="Proteomes" id="UP000077701"/>
    </source>
</evidence>
<dbReference type="PANTHER" id="PTHR30005">
    <property type="entry name" value="EXOPOLYPHOSPHATASE"/>
    <property type="match status" value="1"/>
</dbReference>
<dbReference type="Gene3D" id="3.30.420.40">
    <property type="match status" value="1"/>
</dbReference>
<organism evidence="2 3">
    <name type="scientific">Planomonospora sphaerica</name>
    <dbReference type="NCBI Taxonomy" id="161355"/>
    <lineage>
        <taxon>Bacteria</taxon>
        <taxon>Bacillati</taxon>
        <taxon>Actinomycetota</taxon>
        <taxon>Actinomycetes</taxon>
        <taxon>Streptosporangiales</taxon>
        <taxon>Streptosporangiaceae</taxon>
        <taxon>Planomonospora</taxon>
    </lineage>
</organism>
<dbReference type="SUPFAM" id="SSF53067">
    <property type="entry name" value="Actin-like ATPase domain"/>
    <property type="match status" value="2"/>
</dbReference>
<gene>
    <name evidence="2" type="ORF">PS9374_05252</name>
</gene>
<dbReference type="Proteomes" id="UP000077701">
    <property type="component" value="Unassembled WGS sequence"/>
</dbReference>
<evidence type="ECO:0000259" key="1">
    <source>
        <dbReference type="Pfam" id="PF02541"/>
    </source>
</evidence>
<dbReference type="Gene3D" id="3.30.420.150">
    <property type="entry name" value="Exopolyphosphatase. Domain 2"/>
    <property type="match status" value="1"/>
</dbReference>
<dbReference type="EMBL" id="BDCX01000014">
    <property type="protein sequence ID" value="GAT69576.1"/>
    <property type="molecule type" value="Genomic_DNA"/>
</dbReference>
<dbReference type="CDD" id="cd24119">
    <property type="entry name" value="ASKHA_NBD_MtPPX2-like"/>
    <property type="match status" value="1"/>
</dbReference>
<dbReference type="AlphaFoldDB" id="A0A161LQ95"/>
<dbReference type="Pfam" id="PF02541">
    <property type="entry name" value="Ppx-GppA"/>
    <property type="match status" value="1"/>
</dbReference>
<dbReference type="RefSeq" id="WP_068901132.1">
    <property type="nucleotide sequence ID" value="NZ_BDCX01000014.1"/>
</dbReference>
<dbReference type="InterPro" id="IPR050273">
    <property type="entry name" value="GppA/Ppx_hydrolase"/>
</dbReference>
<name>A0A161LQ95_9ACTN</name>
<reference evidence="3" key="2">
    <citation type="submission" date="2016-04" db="EMBL/GenBank/DDBJ databases">
        <title>Planomonospora sphaerica JCM9374 whole genome shotgun sequence.</title>
        <authorList>
            <person name="Suzuki T."/>
            <person name="Dohra H."/>
            <person name="Kodani S."/>
        </authorList>
    </citation>
    <scope>NUCLEOTIDE SEQUENCE [LARGE SCALE GENOMIC DNA]</scope>
    <source>
        <strain evidence="3">JCM 9374</strain>
    </source>
</reference>
<keyword evidence="3" id="KW-1185">Reference proteome</keyword>
<dbReference type="InterPro" id="IPR003695">
    <property type="entry name" value="Ppx_GppA_N"/>
</dbReference>